<dbReference type="InterPro" id="IPR041973">
    <property type="entry name" value="KOW_Spt5_1"/>
</dbReference>
<dbReference type="Gene3D" id="3.30.70.940">
    <property type="entry name" value="NusG, N-terminal domain"/>
    <property type="match status" value="1"/>
</dbReference>
<proteinExistence type="inferred from homology"/>
<dbReference type="AlphaFoldDB" id="A0A0D9QIU3"/>
<dbReference type="GO" id="GO:0032784">
    <property type="term" value="P:regulation of DNA-templated transcription elongation"/>
    <property type="evidence" value="ECO:0007669"/>
    <property type="project" value="InterPro"/>
</dbReference>
<protein>
    <recommendedName>
        <fullName evidence="5">Transcription elongation factor SPT5</fullName>
    </recommendedName>
</protein>
<evidence type="ECO:0000256" key="1">
    <source>
        <dbReference type="ARBA" id="ARBA00004123"/>
    </source>
</evidence>
<dbReference type="InterPro" id="IPR041977">
    <property type="entry name" value="KOW_Spt5_4"/>
</dbReference>
<dbReference type="Pfam" id="PF23291">
    <property type="entry name" value="KOW4_SPT5"/>
    <property type="match status" value="1"/>
</dbReference>
<comment type="subcellular location">
    <subcellularLocation>
        <location evidence="1 5">Nucleus</location>
    </subcellularLocation>
</comment>
<dbReference type="GO" id="GO:0006368">
    <property type="term" value="P:transcription elongation by RNA polymerase II"/>
    <property type="evidence" value="ECO:0007669"/>
    <property type="project" value="TreeGrafter"/>
</dbReference>
<feature type="domain" description="KOW" evidence="7">
    <location>
        <begin position="721"/>
        <end position="748"/>
    </location>
</feature>
<evidence type="ECO:0000256" key="4">
    <source>
        <dbReference type="ARBA" id="ARBA00023242"/>
    </source>
</evidence>
<dbReference type="GO" id="GO:0006412">
    <property type="term" value="P:translation"/>
    <property type="evidence" value="ECO:0007669"/>
    <property type="project" value="InterPro"/>
</dbReference>
<feature type="compositionally biased region" description="Acidic residues" evidence="6">
    <location>
        <begin position="30"/>
        <end position="51"/>
    </location>
</feature>
<feature type="compositionally biased region" description="Basic and acidic residues" evidence="6">
    <location>
        <begin position="1055"/>
        <end position="1069"/>
    </location>
</feature>
<dbReference type="GO" id="GO:0006357">
    <property type="term" value="P:regulation of transcription by RNA polymerase II"/>
    <property type="evidence" value="ECO:0007669"/>
    <property type="project" value="InterPro"/>
</dbReference>
<feature type="domain" description="KOW" evidence="7">
    <location>
        <begin position="592"/>
        <end position="619"/>
    </location>
</feature>
<dbReference type="SUPFAM" id="SSF50104">
    <property type="entry name" value="Translation proteins SH3-like domain"/>
    <property type="match status" value="1"/>
</dbReference>
<feature type="compositionally biased region" description="Polar residues" evidence="6">
    <location>
        <begin position="968"/>
        <end position="988"/>
    </location>
</feature>
<dbReference type="GO" id="GO:0003729">
    <property type="term" value="F:mRNA binding"/>
    <property type="evidence" value="ECO:0007669"/>
    <property type="project" value="TreeGrafter"/>
</dbReference>
<dbReference type="RefSeq" id="XP_012336393.1">
    <property type="nucleotide sequence ID" value="XM_012480970.1"/>
</dbReference>
<feature type="compositionally biased region" description="Polar residues" evidence="6">
    <location>
        <begin position="1034"/>
        <end position="1053"/>
    </location>
</feature>
<dbReference type="InterPro" id="IPR039385">
    <property type="entry name" value="NGN_Euk"/>
</dbReference>
<dbReference type="InterPro" id="IPR005824">
    <property type="entry name" value="KOW"/>
</dbReference>
<dbReference type="PANTHER" id="PTHR11125:SF7">
    <property type="entry name" value="TRANSCRIPTION ELONGATION FACTOR SPT5"/>
    <property type="match status" value="1"/>
</dbReference>
<evidence type="ECO:0000313" key="8">
    <source>
        <dbReference type="EMBL" id="KJP86954.1"/>
    </source>
</evidence>
<sequence length="1252" mass="141478">MSESSVEGNELFNSDDEEVKEGDSSPQDGEHEEEQTAEDADNADNGSDDQVNDPAEGGARRKRKKEDKHTSAYVDNEAEDDDEEEEDEDEGDDEDDDADYRERKASSKGGSGLKKRKLSKKRYMSTFLDTEAQVGDDEEEEYASSYVDEFEEAKRLEKKKMYEMKLKSGTNHLAQTINKLSQRYENEKEIKDTVTDGETLTDEDMSGDEDEYFDEGECLTTFDSPKMWLIKLFKNGAERNIAMGIYYKYMKLKDNDFNIKGVYVSDNLKGYVYVEADSLYMLKRFLLGFKFINLNEITIVPVQELTSIFSMCHSKVIIPKVNEYVRIKRGVYMNDIGQIFEVHEKGIYAIVRLIPRIEYDKYNHFKKGNSHVNLTPSAMNKGGPSAMFDEHSGKNESYYLGDKLELNNHNKAIMSTGLMMGGRDVKNAPTANEQLEMLDEALQIRRKKKKERPLKKLFDREEIEQIGGVIEHGPYPRTIKYQNNIFEENGYLLKKMNIKYLISENANITLTEIRDFNKNNTNEEDITLHVSKSFINKNSLHLFKKGERVKIMKGELYNLIGTITNVSDNVLTINPDNLAKNFKYLPSDVTKYFLEGDNVTVINGIHKGKSGLISLLDYKENVALIFSPSLNTEFRSSIQDLSACEHSSSEGLGGINSLNGFSIGDLIELSDRQIGILTYIDKNKHIRVLTSHNKTLHTTIGAITSKRSAVGQVCKDENGNIIQAKDVIQVVRGIHKNKVAVVNYIWKNKVFAKINKKIEDNGFVVLDSENCILTGNQNEKKKIVTHNNLFRSNSSMLPRRNNPYQSFIGKTVKILSGVYKGLLGDVIDAERDEFTLLLKIKPKTIRQKKTECAIADSFKDHYNFTDDRYYNERDRNGLGGALGGECMDTSPRWRNRSDRSPRHDRVGYESSLHGESVRKGADWHRNEFGGRHRSAYSGTYSGNYDEERWRGSHRPPEGDGPGHDPGASASSHTGPWNQPNGWKGTNSNHPPPPLPHNRNEGGGGFRVENDALRPHDQKSFQGNWGRTSHENHPHSNTSYNYNHNGRPSDSINFNEPHKRGEGMNEDGKKSATRNNNTAEEFINGQYETGPGGKHSTSSKGLGKWDDAQGTGGINGGVSNSGFANASTFFDTHRDKNNERKECPLWLVKGIMIKVITPGPFYNEIGTVTDVMKKSLYTILKIATEKTSFSIVSDAVIPLKPNRISDEVLVVDEGKVVEGTVHDIQNDDIQVNTEQGIITYKMKSVFLFKKQCP</sequence>
<dbReference type="OrthoDB" id="28901at2759"/>
<evidence type="ECO:0000256" key="2">
    <source>
        <dbReference type="ARBA" id="ARBA00006956"/>
    </source>
</evidence>
<dbReference type="InterPro" id="IPR005100">
    <property type="entry name" value="NGN-domain"/>
</dbReference>
<feature type="region of interest" description="Disordered" evidence="6">
    <location>
        <begin position="880"/>
        <end position="1073"/>
    </location>
</feature>
<evidence type="ECO:0000256" key="5">
    <source>
        <dbReference type="PIRNR" id="PIRNR036945"/>
    </source>
</evidence>
<dbReference type="GO" id="GO:0003735">
    <property type="term" value="F:structural constituent of ribosome"/>
    <property type="evidence" value="ECO:0007669"/>
    <property type="project" value="InterPro"/>
</dbReference>
<feature type="compositionally biased region" description="Basic and acidic residues" evidence="6">
    <location>
        <begin position="945"/>
        <end position="962"/>
    </location>
</feature>
<dbReference type="PROSITE" id="PS01108">
    <property type="entry name" value="RIBOSOMAL_L24"/>
    <property type="match status" value="1"/>
</dbReference>
<keyword evidence="4 5" id="KW-0539">Nucleus</keyword>
<dbReference type="CDD" id="cd09888">
    <property type="entry name" value="NGN_Euk"/>
    <property type="match status" value="1"/>
</dbReference>
<feature type="compositionally biased region" description="Acidic residues" evidence="6">
    <location>
        <begin position="76"/>
        <end position="99"/>
    </location>
</feature>
<dbReference type="SMART" id="SM00739">
    <property type="entry name" value="KOW"/>
    <property type="match status" value="5"/>
</dbReference>
<feature type="domain" description="KOW" evidence="7">
    <location>
        <begin position="542"/>
        <end position="569"/>
    </location>
</feature>
<feature type="compositionally biased region" description="Basic and acidic residues" evidence="6">
    <location>
        <begin position="915"/>
        <end position="930"/>
    </location>
</feature>
<dbReference type="InterPro" id="IPR036735">
    <property type="entry name" value="NGN_dom_sf"/>
</dbReference>
<dbReference type="PANTHER" id="PTHR11125">
    <property type="entry name" value="SUPPRESSOR OF TY 5"/>
    <property type="match status" value="1"/>
</dbReference>
<keyword evidence="9" id="KW-1185">Reference proteome</keyword>
<feature type="compositionally biased region" description="Basic and acidic residues" evidence="6">
    <location>
        <begin position="895"/>
        <end position="907"/>
    </location>
</feature>
<gene>
    <name evidence="8" type="ORF">AK88_03353</name>
</gene>
<dbReference type="InterPro" id="IPR014722">
    <property type="entry name" value="Rib_uL2_dom2"/>
</dbReference>
<feature type="domain" description="KOW" evidence="7">
    <location>
        <begin position="805"/>
        <end position="832"/>
    </location>
</feature>
<dbReference type="EMBL" id="KQ001682">
    <property type="protein sequence ID" value="KJP86954.1"/>
    <property type="molecule type" value="Genomic_DNA"/>
</dbReference>
<dbReference type="PIRSF" id="PIRSF036945">
    <property type="entry name" value="Spt5"/>
    <property type="match status" value="1"/>
</dbReference>
<feature type="domain" description="KOW" evidence="7">
    <location>
        <begin position="318"/>
        <end position="345"/>
    </location>
</feature>
<feature type="region of interest" description="Disordered" evidence="6">
    <location>
        <begin position="1"/>
        <end position="118"/>
    </location>
</feature>
<evidence type="ECO:0000256" key="6">
    <source>
        <dbReference type="SAM" id="MobiDB-lite"/>
    </source>
</evidence>
<dbReference type="CDD" id="cd06081">
    <property type="entry name" value="KOW_Spt5_1"/>
    <property type="match status" value="1"/>
</dbReference>
<dbReference type="Pfam" id="PF03439">
    <property type="entry name" value="Spt5-NGN"/>
    <property type="match status" value="1"/>
</dbReference>
<dbReference type="VEuPathDB" id="PlasmoDB:AK88_03353"/>
<dbReference type="InterPro" id="IPR008991">
    <property type="entry name" value="Translation_prot_SH3-like_sf"/>
</dbReference>
<accession>A0A0D9QIU3</accession>
<dbReference type="GO" id="GO:0032044">
    <property type="term" value="C:DSIF complex"/>
    <property type="evidence" value="ECO:0007669"/>
    <property type="project" value="TreeGrafter"/>
</dbReference>
<evidence type="ECO:0000256" key="3">
    <source>
        <dbReference type="ARBA" id="ARBA00023163"/>
    </source>
</evidence>
<dbReference type="InterPro" id="IPR017071">
    <property type="entry name" value="TF_Spt5_eukaryote"/>
</dbReference>
<evidence type="ECO:0000313" key="9">
    <source>
        <dbReference type="Proteomes" id="UP000054561"/>
    </source>
</evidence>
<dbReference type="InterPro" id="IPR039659">
    <property type="entry name" value="SPT5"/>
</dbReference>
<keyword evidence="3 5" id="KW-0804">Transcription</keyword>
<evidence type="ECO:0000259" key="7">
    <source>
        <dbReference type="SMART" id="SM00739"/>
    </source>
</evidence>
<dbReference type="GO" id="GO:0005840">
    <property type="term" value="C:ribosome"/>
    <property type="evidence" value="ECO:0007669"/>
    <property type="project" value="InterPro"/>
</dbReference>
<dbReference type="Proteomes" id="UP000054561">
    <property type="component" value="Unassembled WGS sequence"/>
</dbReference>
<organism evidence="8 9">
    <name type="scientific">Plasmodium fragile</name>
    <dbReference type="NCBI Taxonomy" id="5857"/>
    <lineage>
        <taxon>Eukaryota</taxon>
        <taxon>Sar</taxon>
        <taxon>Alveolata</taxon>
        <taxon>Apicomplexa</taxon>
        <taxon>Aconoidasida</taxon>
        <taxon>Haemosporida</taxon>
        <taxon>Plasmodiidae</taxon>
        <taxon>Plasmodium</taxon>
        <taxon>Plasmodium (Plasmodium)</taxon>
    </lineage>
</organism>
<dbReference type="InterPro" id="IPR005825">
    <property type="entry name" value="Ribosomal_uL24_CS"/>
</dbReference>
<dbReference type="GeneID" id="24268667"/>
<name>A0A0D9QIU3_PLAFR</name>
<dbReference type="Gene3D" id="2.30.30.30">
    <property type="match status" value="3"/>
</dbReference>
<dbReference type="OMA" id="QIFEVHE"/>
<comment type="similarity">
    <text evidence="2 5">Belongs to the SPT5 family.</text>
</comment>
<reference evidence="8 9" key="1">
    <citation type="submission" date="2014-03" db="EMBL/GenBank/DDBJ databases">
        <title>The Genome Sequence of Plasmodium fragile nilgiri.</title>
        <authorList>
            <consortium name="The Broad Institute Genomics Platform"/>
            <consortium name="The Broad Institute Genome Sequencing Center for Infectious Disease"/>
            <person name="Neafsey D."/>
            <person name="Duraisingh M."/>
            <person name="Young S.K."/>
            <person name="Zeng Q."/>
            <person name="Gargeya S."/>
            <person name="Abouelleil A."/>
            <person name="Alvarado L."/>
            <person name="Chapman S.B."/>
            <person name="Gainer-Dewar J."/>
            <person name="Goldberg J."/>
            <person name="Griggs A."/>
            <person name="Gujja S."/>
            <person name="Hansen M."/>
            <person name="Howarth C."/>
            <person name="Imamovic A."/>
            <person name="Larimer J."/>
            <person name="Pearson M."/>
            <person name="Poon T.W."/>
            <person name="Priest M."/>
            <person name="Roberts A."/>
            <person name="Saif S."/>
            <person name="Shea T."/>
            <person name="Sykes S."/>
            <person name="Wortman J."/>
            <person name="Nusbaum C."/>
            <person name="Birren B."/>
        </authorList>
    </citation>
    <scope>NUCLEOTIDE SEQUENCE [LARGE SCALE GENOMIC DNA]</scope>
    <source>
        <strain evidence="9">nilgiri</strain>
    </source>
</reference>
<feature type="compositionally biased region" description="Basic and acidic residues" evidence="6">
    <location>
        <begin position="1007"/>
        <end position="1018"/>
    </location>
</feature>